<gene>
    <name evidence="1" type="ORF">SBF1_50067</name>
</gene>
<reference evidence="2" key="1">
    <citation type="submission" date="2018-02" db="EMBL/GenBank/DDBJ databases">
        <authorList>
            <person name="Hausmann B."/>
        </authorList>
    </citation>
    <scope>NUCLEOTIDE SEQUENCE [LARGE SCALE GENOMIC DNA]</scope>
    <source>
        <strain evidence="2">Peat soil MAG SbF1</strain>
    </source>
</reference>
<sequence length="60" mass="6796">MLGKTARQFKKPRKTYRDYLTPDEAKKAREFLDSVLVGSVLAKSAGTQMDIGKCIKAYRD</sequence>
<evidence type="ECO:0000313" key="2">
    <source>
        <dbReference type="Proteomes" id="UP000238916"/>
    </source>
</evidence>
<organism evidence="1 2">
    <name type="scientific">Candidatus Desulfosporosinus infrequens</name>
    <dbReference type="NCBI Taxonomy" id="2043169"/>
    <lineage>
        <taxon>Bacteria</taxon>
        <taxon>Bacillati</taxon>
        <taxon>Bacillota</taxon>
        <taxon>Clostridia</taxon>
        <taxon>Eubacteriales</taxon>
        <taxon>Desulfitobacteriaceae</taxon>
        <taxon>Desulfosporosinus</taxon>
    </lineage>
</organism>
<protein>
    <submittedName>
        <fullName evidence="1">Uncharacterized protein</fullName>
    </submittedName>
</protein>
<evidence type="ECO:0000313" key="1">
    <source>
        <dbReference type="EMBL" id="SPF51183.1"/>
    </source>
</evidence>
<dbReference type="EMBL" id="OMOF01000445">
    <property type="protein sequence ID" value="SPF51183.1"/>
    <property type="molecule type" value="Genomic_DNA"/>
</dbReference>
<accession>A0A2U3LH09</accession>
<dbReference type="Proteomes" id="UP000238916">
    <property type="component" value="Unassembled WGS sequence"/>
</dbReference>
<proteinExistence type="predicted"/>
<name>A0A2U3LH09_9FIRM</name>
<dbReference type="AlphaFoldDB" id="A0A2U3LH09"/>